<proteinExistence type="predicted"/>
<evidence type="ECO:0000313" key="2">
    <source>
        <dbReference type="Proteomes" id="UP000324705"/>
    </source>
</evidence>
<evidence type="ECO:0000313" key="1">
    <source>
        <dbReference type="EMBL" id="VAH40293.1"/>
    </source>
</evidence>
<dbReference type="Gene3D" id="1.10.510.10">
    <property type="entry name" value="Transferase(Phosphotransferase) domain 1"/>
    <property type="match status" value="1"/>
</dbReference>
<protein>
    <submittedName>
        <fullName evidence="1">Uncharacterized protein</fullName>
    </submittedName>
</protein>
<organism evidence="1 2">
    <name type="scientific">Triticum turgidum subsp. durum</name>
    <name type="common">Durum wheat</name>
    <name type="synonym">Triticum durum</name>
    <dbReference type="NCBI Taxonomy" id="4567"/>
    <lineage>
        <taxon>Eukaryota</taxon>
        <taxon>Viridiplantae</taxon>
        <taxon>Streptophyta</taxon>
        <taxon>Embryophyta</taxon>
        <taxon>Tracheophyta</taxon>
        <taxon>Spermatophyta</taxon>
        <taxon>Magnoliopsida</taxon>
        <taxon>Liliopsida</taxon>
        <taxon>Poales</taxon>
        <taxon>Poaceae</taxon>
        <taxon>BOP clade</taxon>
        <taxon>Pooideae</taxon>
        <taxon>Triticodae</taxon>
        <taxon>Triticeae</taxon>
        <taxon>Triticinae</taxon>
        <taxon>Triticum</taxon>
    </lineage>
</organism>
<dbReference type="Proteomes" id="UP000324705">
    <property type="component" value="Chromosome 2B"/>
</dbReference>
<reference evidence="1 2" key="1">
    <citation type="submission" date="2017-09" db="EMBL/GenBank/DDBJ databases">
        <authorList>
            <consortium name="International Durum Wheat Genome Sequencing Consortium (IDWGSC)"/>
            <person name="Milanesi L."/>
        </authorList>
    </citation>
    <scope>NUCLEOTIDE SEQUENCE [LARGE SCALE GENOMIC DNA]</scope>
    <source>
        <strain evidence="2">cv. Svevo</strain>
    </source>
</reference>
<dbReference type="EMBL" id="LT934114">
    <property type="protein sequence ID" value="VAH40293.1"/>
    <property type="molecule type" value="Genomic_DNA"/>
</dbReference>
<dbReference type="PANTHER" id="PTHR46146">
    <property type="entry name" value="SERINE/THREONINE-PROTEIN KINASE-LIKE PROTEIN CCR4"/>
    <property type="match status" value="1"/>
</dbReference>
<sequence>MVMLEILTGKKPYFQVEGGTDGLLTVFALPIIEAGNIEELLDKRPVPEPTPWHLQALKRVAQIARCCVKLVEKDRPVISDIVANLKMAHALICRDEPGLVDESDF</sequence>
<dbReference type="PANTHER" id="PTHR46146:SF9">
    <property type="entry name" value="OS06G0151700 PROTEIN"/>
    <property type="match status" value="1"/>
</dbReference>
<dbReference type="Gramene" id="TRITD2Bv1G007820.1">
    <property type="protein sequence ID" value="TRITD2Bv1G007820.1"/>
    <property type="gene ID" value="TRITD2Bv1G007820"/>
</dbReference>
<keyword evidence="2" id="KW-1185">Reference proteome</keyword>
<accession>A0A9R1RG55</accession>
<name>A0A9R1RG55_TRITD</name>
<dbReference type="AlphaFoldDB" id="A0A9R1RG55"/>
<gene>
    <name evidence="1" type="ORF">TRITD_2Bv1G007820</name>
</gene>